<protein>
    <submittedName>
        <fullName evidence="1">Uncharacterized protein</fullName>
    </submittedName>
</protein>
<sequence>MSTTPIHVQEKRKRPIINGDPHPTPLRIKEGSHVIKKVPLFSSHNKTRVPKRYPGKPSSPMVIHTNPDDFKALVQRLTGLSQPDQGSSLPPYTYADPMSFSPLPNMESLISPIQDEFLLPIGDEFIQEEFLDIETLLGF</sequence>
<organism evidence="1 2">
    <name type="scientific">Vaccinium darrowii</name>
    <dbReference type="NCBI Taxonomy" id="229202"/>
    <lineage>
        <taxon>Eukaryota</taxon>
        <taxon>Viridiplantae</taxon>
        <taxon>Streptophyta</taxon>
        <taxon>Embryophyta</taxon>
        <taxon>Tracheophyta</taxon>
        <taxon>Spermatophyta</taxon>
        <taxon>Magnoliopsida</taxon>
        <taxon>eudicotyledons</taxon>
        <taxon>Gunneridae</taxon>
        <taxon>Pentapetalae</taxon>
        <taxon>asterids</taxon>
        <taxon>Ericales</taxon>
        <taxon>Ericaceae</taxon>
        <taxon>Vaccinioideae</taxon>
        <taxon>Vaccinieae</taxon>
        <taxon>Vaccinium</taxon>
    </lineage>
</organism>
<reference evidence="1 2" key="1">
    <citation type="journal article" date="2021" name="Hortic Res">
        <title>High-quality reference genome and annotation aids understanding of berry development for evergreen blueberry (Vaccinium darrowii).</title>
        <authorList>
            <person name="Yu J."/>
            <person name="Hulse-Kemp A.M."/>
            <person name="Babiker E."/>
            <person name="Staton M."/>
        </authorList>
    </citation>
    <scope>NUCLEOTIDE SEQUENCE [LARGE SCALE GENOMIC DNA]</scope>
    <source>
        <strain evidence="2">cv. NJ 8807/NJ 8810</strain>
        <tissue evidence="1">Young leaf</tissue>
    </source>
</reference>
<keyword evidence="2" id="KW-1185">Reference proteome</keyword>
<name>A0ACB7XYS0_9ERIC</name>
<accession>A0ACB7XYS0</accession>
<comment type="caution">
    <text evidence="1">The sequence shown here is derived from an EMBL/GenBank/DDBJ whole genome shotgun (WGS) entry which is preliminary data.</text>
</comment>
<gene>
    <name evidence="1" type="ORF">Vadar_006870</name>
</gene>
<proteinExistence type="predicted"/>
<evidence type="ECO:0000313" key="2">
    <source>
        <dbReference type="Proteomes" id="UP000828048"/>
    </source>
</evidence>
<evidence type="ECO:0000313" key="1">
    <source>
        <dbReference type="EMBL" id="KAH7845870.1"/>
    </source>
</evidence>
<dbReference type="EMBL" id="CM037155">
    <property type="protein sequence ID" value="KAH7845870.1"/>
    <property type="molecule type" value="Genomic_DNA"/>
</dbReference>
<dbReference type="Proteomes" id="UP000828048">
    <property type="component" value="Chromosome 5"/>
</dbReference>